<proteinExistence type="predicted"/>
<dbReference type="AlphaFoldDB" id="A0A857MQD7"/>
<accession>A0A857MQD7</accession>
<dbReference type="Proteomes" id="UP001059824">
    <property type="component" value="Chromosome"/>
</dbReference>
<evidence type="ECO:0000313" key="1">
    <source>
        <dbReference type="EMBL" id="QHN42840.1"/>
    </source>
</evidence>
<reference evidence="1" key="1">
    <citation type="journal article" date="2021" name="Nat. Microbiol.">
        <title>Cocultivation of an ultrasmall environmental parasitic bacterium with lytic ability against bacteria associated with wastewater foams.</title>
        <authorList>
            <person name="Batinovic S."/>
            <person name="Rose J.J.A."/>
            <person name="Ratcliffe J."/>
            <person name="Seviour R.J."/>
            <person name="Petrovski S."/>
        </authorList>
    </citation>
    <scope>NUCLEOTIDE SEQUENCE</scope>
    <source>
        <strain evidence="1">JR1</strain>
    </source>
</reference>
<evidence type="ECO:0000313" key="2">
    <source>
        <dbReference type="Proteomes" id="UP001059824"/>
    </source>
</evidence>
<gene>
    <name evidence="1" type="ORF">GII36_03170</name>
</gene>
<dbReference type="EMBL" id="CP045921">
    <property type="protein sequence ID" value="QHN42840.1"/>
    <property type="molecule type" value="Genomic_DNA"/>
</dbReference>
<protein>
    <submittedName>
        <fullName evidence="1">Uncharacterized protein</fullName>
    </submittedName>
</protein>
<name>A0A857MQD7_9BACT</name>
<dbReference type="RefSeq" id="WP_260762378.1">
    <property type="nucleotide sequence ID" value="NZ_CP045921.1"/>
</dbReference>
<dbReference type="KEGG" id="mama:GII36_03170"/>
<keyword evidence="2" id="KW-1185">Reference proteome</keyword>
<sequence>MKDQTTPRATTHETIKLDELIQGLVRQLEANKIPLDDALPALLLEAMEHNESLGVLFRRQADTSMYDSPAFQALHRTRCC</sequence>
<organism evidence="1 2">
    <name type="scientific">Candidatus Mycosynbacter amalyticus</name>
    <dbReference type="NCBI Taxonomy" id="2665156"/>
    <lineage>
        <taxon>Bacteria</taxon>
        <taxon>Candidatus Saccharimonadota</taxon>
        <taxon>Candidatus Saccharimonadota incertae sedis</taxon>
        <taxon>Candidatus Mycosynbacter</taxon>
    </lineage>
</organism>